<dbReference type="EMBL" id="FR824350">
    <property type="protein sequence ID" value="CCA25567.1"/>
    <property type="molecule type" value="Genomic_DNA"/>
</dbReference>
<feature type="compositionally biased region" description="Basic residues" evidence="1">
    <location>
        <begin position="39"/>
        <end position="49"/>
    </location>
</feature>
<organism evidence="2">
    <name type="scientific">Albugo laibachii Nc14</name>
    <dbReference type="NCBI Taxonomy" id="890382"/>
    <lineage>
        <taxon>Eukaryota</taxon>
        <taxon>Sar</taxon>
        <taxon>Stramenopiles</taxon>
        <taxon>Oomycota</taxon>
        <taxon>Peronosporomycetes</taxon>
        <taxon>Albuginales</taxon>
        <taxon>Albuginaceae</taxon>
        <taxon>Albugo</taxon>
    </lineage>
</organism>
<evidence type="ECO:0000313" key="2">
    <source>
        <dbReference type="EMBL" id="CCA25567.1"/>
    </source>
</evidence>
<feature type="region of interest" description="Disordered" evidence="1">
    <location>
        <begin position="29"/>
        <end position="54"/>
    </location>
</feature>
<name>F0WVW6_9STRA</name>
<accession>F0WVW6</accession>
<dbReference type="AlphaFoldDB" id="F0WVW6"/>
<proteinExistence type="predicted"/>
<evidence type="ECO:0000256" key="1">
    <source>
        <dbReference type="SAM" id="MobiDB-lite"/>
    </source>
</evidence>
<reference evidence="2" key="2">
    <citation type="submission" date="2011-02" db="EMBL/GenBank/DDBJ databases">
        <authorList>
            <person name="MacLean D."/>
        </authorList>
    </citation>
    <scope>NUCLEOTIDE SEQUENCE</scope>
</reference>
<dbReference type="HOGENOM" id="CLU_2692939_0_0_1"/>
<sequence length="74" mass="8247">MSVSWNSELRALSWAKMIGKMDGRIQVVSQPPSSSGLHIGRRGQQRTRNAHSDSSNSTWFLILLLLCGQSFLCI</sequence>
<reference evidence="2" key="1">
    <citation type="journal article" date="2011" name="PLoS Biol.">
        <title>Gene gain and loss during evolution of obligate parasitism in the white rust pathogen of Arabidopsis thaliana.</title>
        <authorList>
            <person name="Kemen E."/>
            <person name="Gardiner A."/>
            <person name="Schultz-Larsen T."/>
            <person name="Kemen A.C."/>
            <person name="Balmuth A.L."/>
            <person name="Robert-Seilaniantz A."/>
            <person name="Bailey K."/>
            <person name="Holub E."/>
            <person name="Studholme D.J."/>
            <person name="Maclean D."/>
            <person name="Jones J.D."/>
        </authorList>
    </citation>
    <scope>NUCLEOTIDE SEQUENCE</scope>
</reference>
<gene>
    <name evidence="2" type="primary">AlNc14C305G10427</name>
    <name evidence="2" type="ORF">ALNC14_117110</name>
</gene>
<protein>
    <submittedName>
        <fullName evidence="2">AlNc14C305G10427 protein</fullName>
    </submittedName>
</protein>